<accession>A0ABX6AIC4</accession>
<dbReference type="Proteomes" id="UP000327143">
    <property type="component" value="Chromosome"/>
</dbReference>
<name>A0ABX6AIC4_STRVD</name>
<protein>
    <submittedName>
        <fullName evidence="2">Uncharacterized protein</fullName>
    </submittedName>
</protein>
<feature type="compositionally biased region" description="Low complexity" evidence="1">
    <location>
        <begin position="26"/>
        <end position="42"/>
    </location>
</feature>
<dbReference type="EMBL" id="CP023700">
    <property type="protein sequence ID" value="QEU86986.1"/>
    <property type="molecule type" value="Genomic_DNA"/>
</dbReference>
<evidence type="ECO:0000313" key="3">
    <source>
        <dbReference type="Proteomes" id="UP000327143"/>
    </source>
</evidence>
<feature type="region of interest" description="Disordered" evidence="1">
    <location>
        <begin position="25"/>
        <end position="81"/>
    </location>
</feature>
<keyword evidence="3" id="KW-1185">Reference proteome</keyword>
<evidence type="ECO:0000313" key="2">
    <source>
        <dbReference type="EMBL" id="QEU86986.1"/>
    </source>
</evidence>
<proteinExistence type="predicted"/>
<gene>
    <name evidence="2" type="ORF">CP969_21650</name>
</gene>
<sequence length="101" mass="10594">MRKAPGAGTRAPAVHLCRAEVRVDRAAPAARSATGTARRCPSGGRGGGVRGASRGGRRASPRTDGRMDGQAGVGRCGGRRWARRTVPLITWRRRSTPPPPS</sequence>
<feature type="compositionally biased region" description="Gly residues" evidence="1">
    <location>
        <begin position="43"/>
        <end position="54"/>
    </location>
</feature>
<reference evidence="2 3" key="1">
    <citation type="submission" date="2017-09" db="EMBL/GenBank/DDBJ databases">
        <authorList>
            <person name="Lee N."/>
            <person name="Cho B.-K."/>
        </authorList>
    </citation>
    <scope>NUCLEOTIDE SEQUENCE [LARGE SCALE GENOMIC DNA]</scope>
    <source>
        <strain evidence="2 3">ATCC 39115</strain>
    </source>
</reference>
<organism evidence="2 3">
    <name type="scientific">Streptomyces viridosporus T7A</name>
    <dbReference type="NCBI Taxonomy" id="665577"/>
    <lineage>
        <taxon>Bacteria</taxon>
        <taxon>Bacillati</taxon>
        <taxon>Actinomycetota</taxon>
        <taxon>Actinomycetes</taxon>
        <taxon>Kitasatosporales</taxon>
        <taxon>Streptomycetaceae</taxon>
        <taxon>Streptomyces</taxon>
    </lineage>
</organism>
<evidence type="ECO:0000256" key="1">
    <source>
        <dbReference type="SAM" id="MobiDB-lite"/>
    </source>
</evidence>